<keyword evidence="2" id="KW-0564">Palmitate</keyword>
<proteinExistence type="inferred from homology"/>
<dbReference type="GO" id="GO:0005886">
    <property type="term" value="C:plasma membrane"/>
    <property type="evidence" value="ECO:0007669"/>
    <property type="project" value="UniProtKB-SubCell"/>
</dbReference>
<dbReference type="PANTHER" id="PTHR30203:SF25">
    <property type="entry name" value="OUTER MEMBRANE PROTEIN-RELATED"/>
    <property type="match status" value="1"/>
</dbReference>
<dbReference type="InterPro" id="IPR003423">
    <property type="entry name" value="OMP_efflux"/>
</dbReference>
<sequence length="522" mass="55299">MKRSGIGRAPWLAVAPVVAALAGCAVGPDFVSPQAPTPAAWDVEHRGTPASRPVERALDPAWWTLFGDPQLTALVQRATANNLDVRLAASRLIESRWQRRIVGAAGLPSVGANANYQRMGASDKGMMSLLGVSSAPPASAVANGTGLGNSGLPGADASAPVNLYQYGFDASWELDFWGRTRRAVESADAMTVAANENRHGVILSVLTETAADYVQLRTVQATLASVKETLALATQSLDLTRKRRQEGVATALEVSEAAAQVQSIAARVPDLETQEDKLINALSLLVAEQPGALANELRAVRPVPPVPAEVPIGVPSELAKRRPDIREAEARLHAATAAIGVAKAEFYPSVTLSGSFGMQSLNFATLGTWAARQFAVGPTLNLPIFQGGRLTGMLRLREAQQQEAAIAYRKTVLGAWHEIDDALIEYGGQQRRREHLADALAHNRTAYDAAVARYKAGATTFLDVLVVQQALLDSQMRWVGANGDVSITAIRLFKALGGGWERADAPAVRPQAAASDVAVAGN</sequence>
<reference evidence="3 4" key="2">
    <citation type="journal article" date="2017" name="Front. Microbiol.">
        <title>Genomics Reveals a Unique Clone of Burkholderia cenocepacia Harboring an Actively Excising Novel Genomic Island.</title>
        <authorList>
            <person name="Patil P.P."/>
            <person name="Mali S."/>
            <person name="Midha S."/>
            <person name="Gautam V."/>
            <person name="Dash L."/>
            <person name="Kumar S."/>
            <person name="Shastri J."/>
            <person name="Singhal L."/>
            <person name="Patil P.B."/>
        </authorList>
    </citation>
    <scope>NUCLEOTIDE SEQUENCE [LARGE SCALE GENOMIC DNA]</scope>
    <source>
        <strain evidence="3 4">BC-19</strain>
    </source>
</reference>
<evidence type="ECO:0000256" key="2">
    <source>
        <dbReference type="RuleBase" id="RU362097"/>
    </source>
</evidence>
<dbReference type="RefSeq" id="WP_080322566.1">
    <property type="nucleotide sequence ID" value="NZ_CAJPGF010000018.1"/>
</dbReference>
<dbReference type="Pfam" id="PF02321">
    <property type="entry name" value="OEP"/>
    <property type="match status" value="2"/>
</dbReference>
<keyword evidence="2" id="KW-0732">Signal</keyword>
<keyword evidence="2" id="KW-0812">Transmembrane</keyword>
<feature type="chain" id="PRO_5044529602" evidence="2">
    <location>
        <begin position="20"/>
        <end position="522"/>
    </location>
</feature>
<dbReference type="Gene3D" id="1.20.1600.10">
    <property type="entry name" value="Outer membrane efflux proteins (OEP)"/>
    <property type="match status" value="1"/>
</dbReference>
<feature type="signal peptide" evidence="2">
    <location>
        <begin position="1"/>
        <end position="19"/>
    </location>
</feature>
<evidence type="ECO:0000313" key="4">
    <source>
        <dbReference type="Proteomes" id="UP000191686"/>
    </source>
</evidence>
<dbReference type="PANTHER" id="PTHR30203">
    <property type="entry name" value="OUTER MEMBRANE CATION EFFLUX PROTEIN"/>
    <property type="match status" value="1"/>
</dbReference>
<dbReference type="InterPro" id="IPR010131">
    <property type="entry name" value="MdtP/NodT-like"/>
</dbReference>
<dbReference type="EMBL" id="JYMX02000001">
    <property type="protein sequence ID" value="MCW3709808.1"/>
    <property type="molecule type" value="Genomic_DNA"/>
</dbReference>
<keyword evidence="2" id="KW-0472">Membrane</keyword>
<comment type="similarity">
    <text evidence="1 2">Belongs to the outer membrane factor (OMF) (TC 1.B.17) family.</text>
</comment>
<dbReference type="PROSITE" id="PS51257">
    <property type="entry name" value="PROKAR_LIPOPROTEIN"/>
    <property type="match status" value="1"/>
</dbReference>
<gene>
    <name evidence="3" type="ORF">UE95_000800</name>
</gene>
<dbReference type="SUPFAM" id="SSF56954">
    <property type="entry name" value="Outer membrane efflux proteins (OEP)"/>
    <property type="match status" value="1"/>
</dbReference>
<evidence type="ECO:0000256" key="1">
    <source>
        <dbReference type="ARBA" id="ARBA00007613"/>
    </source>
</evidence>
<keyword evidence="2" id="KW-0449">Lipoprotein</keyword>
<dbReference type="Gene3D" id="2.20.200.10">
    <property type="entry name" value="Outer membrane efflux proteins (OEP)"/>
    <property type="match status" value="1"/>
</dbReference>
<protein>
    <submittedName>
        <fullName evidence="3">Efflux transporter outer membrane subunit</fullName>
    </submittedName>
</protein>
<reference evidence="3 4" key="1">
    <citation type="journal article" date="2017" name="Front. Microbiol.">
        <title>Genomics reveals a unique clone of Burkholderia cenocepacia harbouring an actively excising novel genomic island.</title>
        <authorList>
            <person name="Patil P."/>
            <person name="Mali S."/>
            <person name="Midha S."/>
            <person name="Gautam V."/>
            <person name="Dash L."/>
            <person name="Kumar S."/>
            <person name="Shastri J."/>
            <person name="Singhal L."/>
            <person name="Patil P.B."/>
        </authorList>
    </citation>
    <scope>NUCLEOTIDE SEQUENCE [LARGE SCALE GENOMIC DNA]</scope>
    <source>
        <strain evidence="3 4">BC-19</strain>
    </source>
</reference>
<dbReference type="NCBIfam" id="TIGR01845">
    <property type="entry name" value="outer_NodT"/>
    <property type="match status" value="1"/>
</dbReference>
<comment type="subcellular location">
    <subcellularLocation>
        <location evidence="2">Cell membrane</location>
        <topology evidence="2">Lipid-anchor</topology>
    </subcellularLocation>
</comment>
<name>A0ABD4U6A4_9BURK</name>
<organism evidence="3 4">
    <name type="scientific">Burkholderia cenocepacia</name>
    <dbReference type="NCBI Taxonomy" id="95486"/>
    <lineage>
        <taxon>Bacteria</taxon>
        <taxon>Pseudomonadati</taxon>
        <taxon>Pseudomonadota</taxon>
        <taxon>Betaproteobacteria</taxon>
        <taxon>Burkholderiales</taxon>
        <taxon>Burkholderiaceae</taxon>
        <taxon>Burkholderia</taxon>
        <taxon>Burkholderia cepacia complex</taxon>
    </lineage>
</organism>
<evidence type="ECO:0000313" key="3">
    <source>
        <dbReference type="EMBL" id="MCW3709808.1"/>
    </source>
</evidence>
<dbReference type="Proteomes" id="UP000191686">
    <property type="component" value="Unassembled WGS sequence"/>
</dbReference>
<keyword evidence="2" id="KW-1134">Transmembrane beta strand</keyword>
<dbReference type="AlphaFoldDB" id="A0ABD4U6A4"/>
<accession>A0ABD4U6A4</accession>
<comment type="caution">
    <text evidence="3">The sequence shown here is derived from an EMBL/GenBank/DDBJ whole genome shotgun (WGS) entry which is preliminary data.</text>
</comment>